<dbReference type="AlphaFoldDB" id="A0A415J926"/>
<proteinExistence type="predicted"/>
<reference evidence="2 3" key="1">
    <citation type="submission" date="2019-06" db="EMBL/GenBank/DDBJ databases">
        <title>Genome sequence analysis of &gt;100 Bacillus licheniformis strains suggests intrinsic resistance to this species.</title>
        <authorList>
            <person name="Wels M."/>
            <person name="Siezen R.J."/>
            <person name="Johansen E."/>
            <person name="Stuer-Lauridsen B."/>
            <person name="Bjerre K."/>
            <person name="Nielsen B.K.K."/>
        </authorList>
    </citation>
    <scope>NUCLEOTIDE SEQUENCE [LARGE SCALE GENOMIC DNA]</scope>
    <source>
        <strain evidence="2 3">BAC-16736</strain>
    </source>
</reference>
<feature type="region of interest" description="Disordered" evidence="1">
    <location>
        <begin position="1"/>
        <end position="38"/>
    </location>
</feature>
<evidence type="ECO:0000313" key="2">
    <source>
        <dbReference type="EMBL" id="TWL27416.1"/>
    </source>
</evidence>
<dbReference type="Proteomes" id="UP000435910">
    <property type="component" value="Unassembled WGS sequence"/>
</dbReference>
<protein>
    <submittedName>
        <fullName evidence="2">Uncharacterized protein</fullName>
    </submittedName>
</protein>
<evidence type="ECO:0000256" key="1">
    <source>
        <dbReference type="SAM" id="MobiDB-lite"/>
    </source>
</evidence>
<feature type="compositionally biased region" description="Basic and acidic residues" evidence="1">
    <location>
        <begin position="1"/>
        <end position="11"/>
    </location>
</feature>
<name>A0A415J926_BACLI</name>
<comment type="caution">
    <text evidence="2">The sequence shown here is derived from an EMBL/GenBank/DDBJ whole genome shotgun (WGS) entry which is preliminary data.</text>
</comment>
<dbReference type="EMBL" id="NILC01000023">
    <property type="protein sequence ID" value="TWL27416.1"/>
    <property type="molecule type" value="Genomic_DNA"/>
</dbReference>
<accession>A0A415J926</accession>
<gene>
    <name evidence="2" type="ORF">CHCC16736_2737</name>
</gene>
<evidence type="ECO:0000313" key="3">
    <source>
        <dbReference type="Proteomes" id="UP000435910"/>
    </source>
</evidence>
<sequence length="63" mass="7028">MEEIDHAKVSQEPRVSYTRPAGLREAKKRTGGSYDKAADPLDQRFFSKQKRPSAFGAGSLLFV</sequence>
<organism evidence="2 3">
    <name type="scientific">Bacillus licheniformis</name>
    <dbReference type="NCBI Taxonomy" id="1402"/>
    <lineage>
        <taxon>Bacteria</taxon>
        <taxon>Bacillati</taxon>
        <taxon>Bacillota</taxon>
        <taxon>Bacilli</taxon>
        <taxon>Bacillales</taxon>
        <taxon>Bacillaceae</taxon>
        <taxon>Bacillus</taxon>
    </lineage>
</organism>